<dbReference type="PROSITE" id="PS51450">
    <property type="entry name" value="LRR"/>
    <property type="match status" value="1"/>
</dbReference>
<dbReference type="EMBL" id="VAHF01000002">
    <property type="protein sequence ID" value="TXG69538.1"/>
    <property type="molecule type" value="Genomic_DNA"/>
</dbReference>
<accession>A0A5C7IK16</accession>
<dbReference type="InterPro" id="IPR050905">
    <property type="entry name" value="Plant_NBS-LRR"/>
</dbReference>
<dbReference type="SUPFAM" id="SSF52058">
    <property type="entry name" value="L domain-like"/>
    <property type="match status" value="3"/>
</dbReference>
<evidence type="ECO:0000313" key="4">
    <source>
        <dbReference type="Proteomes" id="UP000323000"/>
    </source>
</evidence>
<sequence length="1276" mass="145680">MVLSPLPASFQLLKKLQTLYLDRCHLRDIAEIGNLKNLKILVLSSDIERLPEQLGELTQLKVLDLRKCSDIEVIPPNTISRLTQLEELYMPSEFCKWQVDGVDGERSNVSLGELEHLSQLTALQIYIPDAKLVPKGLLFQKLQRYKIYIGNDGWGFGYDTSRKLVLKYDDANISVEDGIIKQLKEIEDLQLIGKQDVKNVIYELIRDGFPKLKHFDVESNPELVYIVDFPKQSEPCVAFPHLQTLFLIDLSSLEKICHGQFTLTPNSFCQLRTIRVERCVKLKNIFSSSIARHLSQLERIEVFDCENMEEIFSIVGSENEEIVLENFVCSKTRRALFEITSLINNFLSSTFFADNYTVLEEIIRIDHDLKNNVELPSLTNLKIEECPAMKSFIFSDKVTFPSLEEIKISDMDNLEMIWQTQFEDSLNLQCYPKLSKMTATNCHSLKNLFTASIARNLSQLKQLYVKNCGINAFVFGDKVTFPSLEEIKSLYVTGLGNLKQIWKQDSKVDTILQNLESLVVRTCGGLVTLLPPSTSFQNLTVLRVQDCRLITLISSSTAKSLMQLKEMEIKDCNMMAEVVIGDGAGMEDEINFKNLKSLELISLSTLRRFCSGNYNFNFPSLEILKVENCPKMLIFCSKTTNTPMLRKIELDWESYYCNGDVNKTMERIHKKKVFSSRKLILSANEIKMILQKFPEHKFSKVQTLVVFDDESTVFPLDILQRFQNLNQLQLSNTSYKEIFSCEEVEKHAETLAQIKHLRLEKLDDLEQMWKQDSRSDLILHNLGSLEVVECNSLITLVPTSASFQNLRFMRVSDCNGLRSLVTAAVAKSLVQLWCMWISNCNEMTEIVANGDVKEDEIIFNNLEELELTNLSNLTSFYSGNYTLNFPSLNELQVTRCPKMKFFSSGISSTPMLQQIEWGSNLSNLTSFYSGNCTLNFTSLDELLVTRCPKMKFFSSGISSTTMLQQIEWGSTSFQNLRFMRVSDCNGLRSLVTAAVAKSLVQLERMRIKNCNEMTEIVANSDVKEDEIIFNKLEKLKLIDLSNLTSFYPGNYTLNFPSLTNLKVTRCPKMKFFSSGISIMPMLQQIGWGSTSFQNLRFMRVSDCNGLRSLVTAAVAKSLVQLERMRIKNCNEMTEIVANSDVKEDEIIFNKLEKLKLIDLSNLTNFYSGNYTLNFPSLYKLEVTRCPKMKFFSSGISSTPMLQQIKRGSSSEVVVVWIDGDGQSISENVENSMEDCAGASTQHLELEMSIEKLKEFMEKEEVICMLVARTYGCFSKR</sequence>
<dbReference type="PANTHER" id="PTHR33463">
    <property type="entry name" value="NB-ARC DOMAIN-CONTAINING PROTEIN-RELATED"/>
    <property type="match status" value="1"/>
</dbReference>
<evidence type="ECO:0000256" key="1">
    <source>
        <dbReference type="ARBA" id="ARBA00022821"/>
    </source>
</evidence>
<dbReference type="Proteomes" id="UP000323000">
    <property type="component" value="Chromosome 2"/>
</dbReference>
<dbReference type="InterPro" id="IPR057135">
    <property type="entry name" value="At4g27190-like_LRR"/>
</dbReference>
<dbReference type="SUPFAM" id="SSF52047">
    <property type="entry name" value="RNI-like"/>
    <property type="match status" value="2"/>
</dbReference>
<feature type="domain" description="Disease resistance protein At4g27190-like leucine-rich repeats" evidence="2">
    <location>
        <begin position="678"/>
        <end position="801"/>
    </location>
</feature>
<dbReference type="AlphaFoldDB" id="A0A5C7IK16"/>
<dbReference type="InterPro" id="IPR032675">
    <property type="entry name" value="LRR_dom_sf"/>
</dbReference>
<protein>
    <recommendedName>
        <fullName evidence="2">Disease resistance protein At4g27190-like leucine-rich repeats domain-containing protein</fullName>
    </recommendedName>
</protein>
<keyword evidence="4" id="KW-1185">Reference proteome</keyword>
<organism evidence="3 4">
    <name type="scientific">Acer yangbiense</name>
    <dbReference type="NCBI Taxonomy" id="1000413"/>
    <lineage>
        <taxon>Eukaryota</taxon>
        <taxon>Viridiplantae</taxon>
        <taxon>Streptophyta</taxon>
        <taxon>Embryophyta</taxon>
        <taxon>Tracheophyta</taxon>
        <taxon>Spermatophyta</taxon>
        <taxon>Magnoliopsida</taxon>
        <taxon>eudicotyledons</taxon>
        <taxon>Gunneridae</taxon>
        <taxon>Pentapetalae</taxon>
        <taxon>rosids</taxon>
        <taxon>malvids</taxon>
        <taxon>Sapindales</taxon>
        <taxon>Sapindaceae</taxon>
        <taxon>Hippocastanoideae</taxon>
        <taxon>Acereae</taxon>
        <taxon>Acer</taxon>
    </lineage>
</organism>
<dbReference type="OrthoDB" id="1747797at2759"/>
<evidence type="ECO:0000313" key="3">
    <source>
        <dbReference type="EMBL" id="TXG69538.1"/>
    </source>
</evidence>
<gene>
    <name evidence="3" type="ORF">EZV62_004473</name>
</gene>
<keyword evidence="1" id="KW-0611">Plant defense</keyword>
<feature type="domain" description="Disease resistance protein At4g27190-like leucine-rich repeats" evidence="2">
    <location>
        <begin position="533"/>
        <end position="633"/>
    </location>
</feature>
<name>A0A5C7IK16_9ROSI</name>
<proteinExistence type="predicted"/>
<feature type="domain" description="Disease resistance protein At4g27190-like leucine-rich repeats" evidence="2">
    <location>
        <begin position="802"/>
        <end position="841"/>
    </location>
</feature>
<feature type="domain" description="Disease resistance protein At4g27190-like leucine-rich repeats" evidence="2">
    <location>
        <begin position="967"/>
        <end position="1070"/>
    </location>
</feature>
<feature type="domain" description="Disease resistance protein At4g27190-like leucine-rich repeats" evidence="2">
    <location>
        <begin position="377"/>
        <end position="469"/>
    </location>
</feature>
<dbReference type="Pfam" id="PF23247">
    <property type="entry name" value="LRR_RPS2"/>
    <property type="match status" value="6"/>
</dbReference>
<comment type="caution">
    <text evidence="3">The sequence shown here is derived from an EMBL/GenBank/DDBJ whole genome shotgun (WGS) entry which is preliminary data.</text>
</comment>
<reference evidence="4" key="1">
    <citation type="journal article" date="2019" name="Gigascience">
        <title>De novo genome assembly of the endangered Acer yangbiense, a plant species with extremely small populations endemic to Yunnan Province, China.</title>
        <authorList>
            <person name="Yang J."/>
            <person name="Wariss H.M."/>
            <person name="Tao L."/>
            <person name="Zhang R."/>
            <person name="Yun Q."/>
            <person name="Hollingsworth P."/>
            <person name="Dao Z."/>
            <person name="Luo G."/>
            <person name="Guo H."/>
            <person name="Ma Y."/>
            <person name="Sun W."/>
        </authorList>
    </citation>
    <scope>NUCLEOTIDE SEQUENCE [LARGE SCALE GENOMIC DNA]</scope>
    <source>
        <strain evidence="4">cv. Malutang</strain>
    </source>
</reference>
<evidence type="ECO:0000259" key="2">
    <source>
        <dbReference type="Pfam" id="PF23247"/>
    </source>
</evidence>
<dbReference type="Gene3D" id="3.80.10.10">
    <property type="entry name" value="Ribonuclease Inhibitor"/>
    <property type="match status" value="5"/>
</dbReference>
<dbReference type="PANTHER" id="PTHR33463:SF198">
    <property type="entry name" value="RPP4C3"/>
    <property type="match status" value="1"/>
</dbReference>
<dbReference type="InterPro" id="IPR001611">
    <property type="entry name" value="Leu-rich_rpt"/>
</dbReference>
<feature type="domain" description="Disease resistance protein At4g27190-like leucine-rich repeats" evidence="2">
    <location>
        <begin position="1089"/>
        <end position="1189"/>
    </location>
</feature>